<keyword evidence="2" id="KW-0472">Membrane</keyword>
<dbReference type="AlphaFoldDB" id="A0A955LAD7"/>
<name>A0A955LAD7_9BACT</name>
<evidence type="ECO:0000256" key="1">
    <source>
        <dbReference type="SAM" id="Coils"/>
    </source>
</evidence>
<accession>A0A955LAD7</accession>
<dbReference type="EMBL" id="JAGQLF010000002">
    <property type="protein sequence ID" value="MCA9386463.1"/>
    <property type="molecule type" value="Genomic_DNA"/>
</dbReference>
<evidence type="ECO:0000256" key="2">
    <source>
        <dbReference type="SAM" id="Phobius"/>
    </source>
</evidence>
<feature type="coiled-coil region" evidence="1">
    <location>
        <begin position="56"/>
        <end position="83"/>
    </location>
</feature>
<dbReference type="Proteomes" id="UP000714915">
    <property type="component" value="Unassembled WGS sequence"/>
</dbReference>
<reference evidence="3" key="2">
    <citation type="journal article" date="2021" name="Microbiome">
        <title>Successional dynamics and alternative stable states in a saline activated sludge microbial community over 9 years.</title>
        <authorList>
            <person name="Wang Y."/>
            <person name="Ye J."/>
            <person name="Ju F."/>
            <person name="Liu L."/>
            <person name="Boyd J.A."/>
            <person name="Deng Y."/>
            <person name="Parks D.H."/>
            <person name="Jiang X."/>
            <person name="Yin X."/>
            <person name="Woodcroft B.J."/>
            <person name="Tyson G.W."/>
            <person name="Hugenholtz P."/>
            <person name="Polz M.F."/>
            <person name="Zhang T."/>
        </authorList>
    </citation>
    <scope>NUCLEOTIDE SEQUENCE</scope>
    <source>
        <strain evidence="3">HKST-UBA09</strain>
    </source>
</reference>
<reference evidence="3" key="1">
    <citation type="submission" date="2020-04" db="EMBL/GenBank/DDBJ databases">
        <authorList>
            <person name="Zhang T."/>
        </authorList>
    </citation>
    <scope>NUCLEOTIDE SEQUENCE</scope>
    <source>
        <strain evidence="3">HKST-UBA09</strain>
    </source>
</reference>
<keyword evidence="2" id="KW-1133">Transmembrane helix</keyword>
<evidence type="ECO:0000313" key="4">
    <source>
        <dbReference type="Proteomes" id="UP000714915"/>
    </source>
</evidence>
<proteinExistence type="predicted"/>
<feature type="transmembrane region" description="Helical" evidence="2">
    <location>
        <begin position="33"/>
        <end position="52"/>
    </location>
</feature>
<gene>
    <name evidence="3" type="ORF">KC669_00345</name>
</gene>
<evidence type="ECO:0008006" key="5">
    <source>
        <dbReference type="Google" id="ProtNLM"/>
    </source>
</evidence>
<sequence length="191" mass="22311">MKRQRYFNLLKPISEPKSAWDKIYDWIIGKARIVLLSTEIIMVLIFFVKVVVDNIEKNKLNEFDKTQQELLNLESQHEEEFRQIQARVIDYQNIWQNSNMIFPIYNEVLGYIDSPSSQFSLNISSAGTITIEGYEDLDRLRSIENKMKASDSFNSVTINTLTLEQTDVIDKRGRYSLTGIIDPELLLREPI</sequence>
<protein>
    <recommendedName>
        <fullName evidence="5">PilN domain-containing protein</fullName>
    </recommendedName>
</protein>
<organism evidence="3 4">
    <name type="scientific">Candidatus Dojkabacteria bacterium</name>
    <dbReference type="NCBI Taxonomy" id="2099670"/>
    <lineage>
        <taxon>Bacteria</taxon>
        <taxon>Candidatus Dojkabacteria</taxon>
    </lineage>
</organism>
<comment type="caution">
    <text evidence="3">The sequence shown here is derived from an EMBL/GenBank/DDBJ whole genome shotgun (WGS) entry which is preliminary data.</text>
</comment>
<evidence type="ECO:0000313" key="3">
    <source>
        <dbReference type="EMBL" id="MCA9386463.1"/>
    </source>
</evidence>
<keyword evidence="1" id="KW-0175">Coiled coil</keyword>
<keyword evidence="2" id="KW-0812">Transmembrane</keyword>